<dbReference type="SMART" id="SM00577">
    <property type="entry name" value="CPDc"/>
    <property type="match status" value="1"/>
</dbReference>
<protein>
    <recommendedName>
        <fullName evidence="1">Mitochondrial import inner membrane translocase subunit TIM50</fullName>
    </recommendedName>
</protein>
<sequence>MWHVSRGNVLRSVARVSTRLLKPPSKSLGISARLSTATTETAFSQLGHDPLPHSNKETRIMASEDWGYQWAHPPLLSQRTIVSEASEPISVGNGQQIPSQSQPQLQSQAITTMADPPINTSTPPPEAESPPYSPPSIIGSQPSRSPSPAIINTDNAKPKGAPRAKKLKNNRDKKIQPSAASGGVPSPTPEYLALAAYPPFQLPYARKILVVIDLNGTLLYRPSRHNPTSFVERPHARTFLRYCIDTFKVVIWSSAKPNNVKRMCAQLLNPQQLSRVVAVWGRDHFGLSNDDYNTRVICYKRLSALWADPTVAASHPEFAEGKRWSQADTVLVDDSIDKARSEPYNIIEIPEFEGYANEPGFVLPQVHDYINECARQADISTYIRSQPFKAVPDWQLLPPNTVE</sequence>
<dbReference type="InterPro" id="IPR023214">
    <property type="entry name" value="HAD_sf"/>
</dbReference>
<evidence type="ECO:0000313" key="5">
    <source>
        <dbReference type="Proteomes" id="UP001369815"/>
    </source>
</evidence>
<organism evidence="4 5">
    <name type="scientific">Daldinia eschscholtzii</name>
    <dbReference type="NCBI Taxonomy" id="292717"/>
    <lineage>
        <taxon>Eukaryota</taxon>
        <taxon>Fungi</taxon>
        <taxon>Dikarya</taxon>
        <taxon>Ascomycota</taxon>
        <taxon>Pezizomycotina</taxon>
        <taxon>Sordariomycetes</taxon>
        <taxon>Xylariomycetidae</taxon>
        <taxon>Xylariales</taxon>
        <taxon>Hypoxylaceae</taxon>
        <taxon>Daldinia</taxon>
    </lineage>
</organism>
<proteinExistence type="inferred from homology"/>
<dbReference type="InterPro" id="IPR036412">
    <property type="entry name" value="HAD-like_sf"/>
</dbReference>
<dbReference type="Pfam" id="PF03031">
    <property type="entry name" value="NIF"/>
    <property type="match status" value="1"/>
</dbReference>
<comment type="function">
    <text evidence="1">Essential component of the TIM23 complex, a complex that mediates the translocation of transit peptide-containing proteins across the mitochondrial inner membrane.</text>
</comment>
<evidence type="ECO:0000313" key="4">
    <source>
        <dbReference type="EMBL" id="KAK6951950.1"/>
    </source>
</evidence>
<comment type="subcellular location">
    <subcellularLocation>
        <location evidence="1">Mitochondrion inner membrane</location>
        <topology evidence="1">Single-pass membrane protein</topology>
    </subcellularLocation>
</comment>
<comment type="similarity">
    <text evidence="1">Belongs to the TIM50 family.</text>
</comment>
<dbReference type="GO" id="GO:0005744">
    <property type="term" value="C:TIM23 mitochondrial import inner membrane translocase complex"/>
    <property type="evidence" value="ECO:0007669"/>
    <property type="project" value="UniProtKB-UniRule"/>
</dbReference>
<keyword evidence="1" id="KW-0813">Transport</keyword>
<name>A0AAX6MH23_9PEZI</name>
<dbReference type="AlphaFoldDB" id="A0AAX6MH23"/>
<dbReference type="InterPro" id="IPR004274">
    <property type="entry name" value="FCP1_dom"/>
</dbReference>
<evidence type="ECO:0000256" key="1">
    <source>
        <dbReference type="RuleBase" id="RU365079"/>
    </source>
</evidence>
<feature type="compositionally biased region" description="Low complexity" evidence="2">
    <location>
        <begin position="135"/>
        <end position="148"/>
    </location>
</feature>
<dbReference type="SUPFAM" id="SSF56784">
    <property type="entry name" value="HAD-like"/>
    <property type="match status" value="1"/>
</dbReference>
<dbReference type="GO" id="GO:0015031">
    <property type="term" value="P:protein transport"/>
    <property type="evidence" value="ECO:0007669"/>
    <property type="project" value="UniProtKB-KW"/>
</dbReference>
<keyword evidence="1" id="KW-0811">Translocation</keyword>
<comment type="caution">
    <text evidence="4">The sequence shown here is derived from an EMBL/GenBank/DDBJ whole genome shotgun (WGS) entry which is preliminary data.</text>
</comment>
<dbReference type="PANTHER" id="PTHR12210">
    <property type="entry name" value="DULLARD PROTEIN PHOSPHATASE"/>
    <property type="match status" value="1"/>
</dbReference>
<dbReference type="EMBL" id="JBANMG010000006">
    <property type="protein sequence ID" value="KAK6951950.1"/>
    <property type="molecule type" value="Genomic_DNA"/>
</dbReference>
<comment type="subunit">
    <text evidence="1">Component of the TIM23 complex.</text>
</comment>
<accession>A0AAX6MH23</accession>
<feature type="region of interest" description="Disordered" evidence="2">
    <location>
        <begin position="114"/>
        <end position="185"/>
    </location>
</feature>
<dbReference type="Proteomes" id="UP001369815">
    <property type="component" value="Unassembled WGS sequence"/>
</dbReference>
<dbReference type="InterPro" id="IPR050365">
    <property type="entry name" value="TIM50"/>
</dbReference>
<evidence type="ECO:0000256" key="2">
    <source>
        <dbReference type="SAM" id="MobiDB-lite"/>
    </source>
</evidence>
<keyword evidence="1" id="KW-0809">Transit peptide</keyword>
<feature type="domain" description="FCP1 homology" evidence="3">
    <location>
        <begin position="203"/>
        <end position="373"/>
    </location>
</feature>
<reference evidence="4 5" key="1">
    <citation type="journal article" date="2024" name="Front Chem Biol">
        <title>Unveiling the potential of Daldinia eschscholtzii MFLUCC 19-0629 through bioactivity and bioinformatics studies for enhanced sustainable agriculture production.</title>
        <authorList>
            <person name="Brooks S."/>
            <person name="Weaver J.A."/>
            <person name="Klomchit A."/>
            <person name="Alharthi S.A."/>
            <person name="Onlamun T."/>
            <person name="Nurani R."/>
            <person name="Vong T.K."/>
            <person name="Alberti F."/>
            <person name="Greco C."/>
        </authorList>
    </citation>
    <scope>NUCLEOTIDE SEQUENCE [LARGE SCALE GENOMIC DNA]</scope>
    <source>
        <strain evidence="4">MFLUCC 19-0629</strain>
    </source>
</reference>
<dbReference type="Gene3D" id="3.40.50.1000">
    <property type="entry name" value="HAD superfamily/HAD-like"/>
    <property type="match status" value="1"/>
</dbReference>
<feature type="compositionally biased region" description="Pro residues" evidence="2">
    <location>
        <begin position="122"/>
        <end position="134"/>
    </location>
</feature>
<gene>
    <name evidence="4" type="ORF">Daesc_006475</name>
</gene>
<keyword evidence="5" id="KW-1185">Reference proteome</keyword>
<evidence type="ECO:0000259" key="3">
    <source>
        <dbReference type="PROSITE" id="PS50969"/>
    </source>
</evidence>
<dbReference type="PROSITE" id="PS50969">
    <property type="entry name" value="FCP1"/>
    <property type="match status" value="1"/>
</dbReference>
<keyword evidence="1" id="KW-0653">Protein transport</keyword>
<keyword evidence="1" id="KW-0496">Mitochondrion</keyword>